<dbReference type="STRING" id="1069536.SINU_03860"/>
<feature type="compositionally biased region" description="Basic and acidic residues" evidence="4">
    <location>
        <begin position="127"/>
        <end position="136"/>
    </location>
</feature>
<dbReference type="Pfam" id="PF07963">
    <property type="entry name" value="N_methyl"/>
    <property type="match status" value="1"/>
</dbReference>
<keyword evidence="2" id="KW-0488">Methylation</keyword>
<dbReference type="GO" id="GO:0030420">
    <property type="term" value="P:establishment of competence for transformation"/>
    <property type="evidence" value="ECO:0007669"/>
    <property type="project" value="UniProtKB-KW"/>
</dbReference>
<dbReference type="InterPro" id="IPR012902">
    <property type="entry name" value="N_methyl_site"/>
</dbReference>
<keyword evidence="5" id="KW-0472">Membrane</keyword>
<evidence type="ECO:0008006" key="8">
    <source>
        <dbReference type="Google" id="ProtNLM"/>
    </source>
</evidence>
<keyword evidence="3" id="KW-0178">Competence</keyword>
<keyword evidence="5" id="KW-0812">Transmembrane</keyword>
<dbReference type="OrthoDB" id="2990493at2"/>
<dbReference type="PANTHER" id="PTHR30093">
    <property type="entry name" value="GENERAL SECRETION PATHWAY PROTEIN G"/>
    <property type="match status" value="1"/>
</dbReference>
<dbReference type="PROSITE" id="PS00409">
    <property type="entry name" value="PROKAR_NTER_METHYL"/>
    <property type="match status" value="1"/>
</dbReference>
<dbReference type="PRINTS" id="PR00813">
    <property type="entry name" value="BCTERIALGSPG"/>
</dbReference>
<dbReference type="RefSeq" id="WP_010026798.1">
    <property type="nucleotide sequence ID" value="NZ_AFVQ02000050.1"/>
</dbReference>
<proteinExistence type="predicted"/>
<dbReference type="Proteomes" id="UP000035553">
    <property type="component" value="Unassembled WGS sequence"/>
</dbReference>
<dbReference type="InterPro" id="IPR000983">
    <property type="entry name" value="Bac_GSPG_pilin"/>
</dbReference>
<dbReference type="GO" id="GO:0015628">
    <property type="term" value="P:protein secretion by the type II secretion system"/>
    <property type="evidence" value="ECO:0007669"/>
    <property type="project" value="InterPro"/>
</dbReference>
<protein>
    <recommendedName>
        <fullName evidence="8">Prepilin-type N-terminal cleavage/methylation domain-containing protein</fullName>
    </recommendedName>
</protein>
<comment type="subcellular location">
    <subcellularLocation>
        <location evidence="1">Cell surface</location>
    </subcellularLocation>
</comment>
<keyword evidence="5" id="KW-1133">Transmembrane helix</keyword>
<name>A0A0U1QRC1_9BACL</name>
<dbReference type="GO" id="GO:0015627">
    <property type="term" value="C:type II protein secretion system complex"/>
    <property type="evidence" value="ECO:0007669"/>
    <property type="project" value="InterPro"/>
</dbReference>
<evidence type="ECO:0000256" key="1">
    <source>
        <dbReference type="ARBA" id="ARBA00004241"/>
    </source>
</evidence>
<comment type="caution">
    <text evidence="6">The sequence shown here is derived from an EMBL/GenBank/DDBJ whole genome shotgun (WGS) entry which is preliminary data.</text>
</comment>
<feature type="transmembrane region" description="Helical" evidence="5">
    <location>
        <begin position="20"/>
        <end position="41"/>
    </location>
</feature>
<dbReference type="SUPFAM" id="SSF54523">
    <property type="entry name" value="Pili subunits"/>
    <property type="match status" value="1"/>
</dbReference>
<dbReference type="AlphaFoldDB" id="A0A0U1QRC1"/>
<dbReference type="NCBIfam" id="TIGR02532">
    <property type="entry name" value="IV_pilin_GFxxxE"/>
    <property type="match status" value="1"/>
</dbReference>
<dbReference type="EMBL" id="AFVQ02000050">
    <property type="protein sequence ID" value="KLI03196.1"/>
    <property type="molecule type" value="Genomic_DNA"/>
</dbReference>
<dbReference type="InterPro" id="IPR045584">
    <property type="entry name" value="Pilin-like"/>
</dbReference>
<reference evidence="6 7" key="1">
    <citation type="journal article" date="2011" name="J. Bacteriol.">
        <title>Draft genome sequence of Sporolactobacillus inulinus strain CASD, an efficient D-lactic acid-producing bacterium with high-concentration lactate tolerance capability.</title>
        <authorList>
            <person name="Yu B."/>
            <person name="Su F."/>
            <person name="Wang L."/>
            <person name="Xu K."/>
            <person name="Zhao B."/>
            <person name="Xu P."/>
        </authorList>
    </citation>
    <scope>NUCLEOTIDE SEQUENCE [LARGE SCALE GENOMIC DNA]</scope>
    <source>
        <strain evidence="6 7">CASD</strain>
    </source>
</reference>
<gene>
    <name evidence="6" type="ORF">SINU_03860</name>
</gene>
<accession>A0A0U1QRC1</accession>
<evidence type="ECO:0000313" key="6">
    <source>
        <dbReference type="EMBL" id="KLI03196.1"/>
    </source>
</evidence>
<dbReference type="GO" id="GO:0009986">
    <property type="term" value="C:cell surface"/>
    <property type="evidence" value="ECO:0007669"/>
    <property type="project" value="UniProtKB-SubCell"/>
</dbReference>
<evidence type="ECO:0000256" key="4">
    <source>
        <dbReference type="SAM" id="MobiDB-lite"/>
    </source>
</evidence>
<organism evidence="6 7">
    <name type="scientific">Sporolactobacillus inulinus CASD</name>
    <dbReference type="NCBI Taxonomy" id="1069536"/>
    <lineage>
        <taxon>Bacteria</taxon>
        <taxon>Bacillati</taxon>
        <taxon>Bacillota</taxon>
        <taxon>Bacilli</taxon>
        <taxon>Bacillales</taxon>
        <taxon>Sporolactobacillaceae</taxon>
        <taxon>Sporolactobacillus</taxon>
    </lineage>
</organism>
<sequence length="153" mass="16816">MLKKIMKKANEKKNQKGFTLIELLAVIVILAILAAIAIPSVTSIIHKQNDKAAVQDGLTIIHAAKLYVAENNITSSSNENDRTMDQSELKNYLENTNNKLPSEFSVKVEFDNTDKTKATYTITDEKLPSDLTDKTEQGLIKYNGGNPSTSTGS</sequence>
<evidence type="ECO:0000313" key="7">
    <source>
        <dbReference type="Proteomes" id="UP000035553"/>
    </source>
</evidence>
<feature type="region of interest" description="Disordered" evidence="4">
    <location>
        <begin position="127"/>
        <end position="153"/>
    </location>
</feature>
<evidence type="ECO:0000256" key="2">
    <source>
        <dbReference type="ARBA" id="ARBA00022481"/>
    </source>
</evidence>
<evidence type="ECO:0000256" key="3">
    <source>
        <dbReference type="ARBA" id="ARBA00023287"/>
    </source>
</evidence>
<keyword evidence="7" id="KW-1185">Reference proteome</keyword>
<evidence type="ECO:0000256" key="5">
    <source>
        <dbReference type="SAM" id="Phobius"/>
    </source>
</evidence>
<dbReference type="Gene3D" id="3.30.700.10">
    <property type="entry name" value="Glycoprotein, Type 4 Pilin"/>
    <property type="match status" value="1"/>
</dbReference>